<name>A0A9K3N6Q3_HELAN</name>
<dbReference type="InterPro" id="IPR001584">
    <property type="entry name" value="Integrase_cat-core"/>
</dbReference>
<keyword evidence="2" id="KW-0548">Nucleotidyltransferase</keyword>
<keyword evidence="2" id="KW-0378">Hydrolase</keyword>
<dbReference type="PROSITE" id="PS50994">
    <property type="entry name" value="INTEGRASE"/>
    <property type="match status" value="1"/>
</dbReference>
<dbReference type="Gene3D" id="1.10.340.70">
    <property type="match status" value="1"/>
</dbReference>
<dbReference type="InterPro" id="IPR036397">
    <property type="entry name" value="RNaseH_sf"/>
</dbReference>
<dbReference type="GO" id="GO:0015074">
    <property type="term" value="P:DNA integration"/>
    <property type="evidence" value="ECO:0007669"/>
    <property type="project" value="InterPro"/>
</dbReference>
<evidence type="ECO:0000259" key="1">
    <source>
        <dbReference type="PROSITE" id="PS50994"/>
    </source>
</evidence>
<dbReference type="Gene3D" id="3.30.420.10">
    <property type="entry name" value="Ribonuclease H-like superfamily/Ribonuclease H"/>
    <property type="match status" value="1"/>
</dbReference>
<dbReference type="CDD" id="cd00303">
    <property type="entry name" value="retropepsin_like"/>
    <property type="match status" value="1"/>
</dbReference>
<dbReference type="EMBL" id="MNCJ02000325">
    <property type="protein sequence ID" value="KAF5788603.1"/>
    <property type="molecule type" value="Genomic_DNA"/>
</dbReference>
<dbReference type="Gramene" id="mRNA:HanXRQr2_Chr10g0465801">
    <property type="protein sequence ID" value="CDS:HanXRQr2_Chr10g0465801.1"/>
    <property type="gene ID" value="HanXRQr2_Chr10g0465801"/>
</dbReference>
<comment type="caution">
    <text evidence="2">The sequence shown here is derived from an EMBL/GenBank/DDBJ whole genome shotgun (WGS) entry which is preliminary data.</text>
</comment>
<dbReference type="AlphaFoldDB" id="A0A9K3N6Q3"/>
<reference evidence="2" key="2">
    <citation type="submission" date="2020-06" db="EMBL/GenBank/DDBJ databases">
        <title>Helianthus annuus Genome sequencing and assembly Release 2.</title>
        <authorList>
            <person name="Gouzy J."/>
            <person name="Langlade N."/>
            <person name="Munos S."/>
        </authorList>
    </citation>
    <scope>NUCLEOTIDE SEQUENCE</scope>
    <source>
        <tissue evidence="2">Leaves</tissue>
    </source>
</reference>
<dbReference type="GO" id="GO:0016779">
    <property type="term" value="F:nucleotidyltransferase activity"/>
    <property type="evidence" value="ECO:0007669"/>
    <property type="project" value="UniProtKB-KW"/>
</dbReference>
<dbReference type="InterPro" id="IPR021109">
    <property type="entry name" value="Peptidase_aspartic_dom_sf"/>
</dbReference>
<dbReference type="GO" id="GO:0003676">
    <property type="term" value="F:nucleic acid binding"/>
    <property type="evidence" value="ECO:0007669"/>
    <property type="project" value="InterPro"/>
</dbReference>
<dbReference type="PANTHER" id="PTHR47266">
    <property type="entry name" value="ENDONUCLEASE-RELATED"/>
    <property type="match status" value="1"/>
</dbReference>
<dbReference type="Pfam" id="PF17921">
    <property type="entry name" value="Integrase_H2C2"/>
    <property type="match status" value="1"/>
</dbReference>
<evidence type="ECO:0000313" key="3">
    <source>
        <dbReference type="Proteomes" id="UP000215914"/>
    </source>
</evidence>
<dbReference type="Gene3D" id="2.40.70.10">
    <property type="entry name" value="Acid Proteases"/>
    <property type="match status" value="1"/>
</dbReference>
<dbReference type="EC" id="3.1.26.4" evidence="2"/>
<dbReference type="EC" id="2.7.7.-" evidence="2"/>
<dbReference type="GO" id="GO:0004523">
    <property type="term" value="F:RNA-DNA hybrid ribonuclease activity"/>
    <property type="evidence" value="ECO:0007669"/>
    <property type="project" value="UniProtKB-EC"/>
</dbReference>
<reference evidence="2" key="1">
    <citation type="journal article" date="2017" name="Nature">
        <title>The sunflower genome provides insights into oil metabolism, flowering and Asterid evolution.</title>
        <authorList>
            <person name="Badouin H."/>
            <person name="Gouzy J."/>
            <person name="Grassa C.J."/>
            <person name="Murat F."/>
            <person name="Staton S.E."/>
            <person name="Cottret L."/>
            <person name="Lelandais-Briere C."/>
            <person name="Owens G.L."/>
            <person name="Carrere S."/>
            <person name="Mayjonade B."/>
            <person name="Legrand L."/>
            <person name="Gill N."/>
            <person name="Kane N.C."/>
            <person name="Bowers J.E."/>
            <person name="Hubner S."/>
            <person name="Bellec A."/>
            <person name="Berard A."/>
            <person name="Berges H."/>
            <person name="Blanchet N."/>
            <person name="Boniface M.C."/>
            <person name="Brunel D."/>
            <person name="Catrice O."/>
            <person name="Chaidir N."/>
            <person name="Claudel C."/>
            <person name="Donnadieu C."/>
            <person name="Faraut T."/>
            <person name="Fievet G."/>
            <person name="Helmstetter N."/>
            <person name="King M."/>
            <person name="Knapp S.J."/>
            <person name="Lai Z."/>
            <person name="Le Paslier M.C."/>
            <person name="Lippi Y."/>
            <person name="Lorenzon L."/>
            <person name="Mandel J.R."/>
            <person name="Marage G."/>
            <person name="Marchand G."/>
            <person name="Marquand E."/>
            <person name="Bret-Mestries E."/>
            <person name="Morien E."/>
            <person name="Nambeesan S."/>
            <person name="Nguyen T."/>
            <person name="Pegot-Espagnet P."/>
            <person name="Pouilly N."/>
            <person name="Raftis F."/>
            <person name="Sallet E."/>
            <person name="Schiex T."/>
            <person name="Thomas J."/>
            <person name="Vandecasteele C."/>
            <person name="Vares D."/>
            <person name="Vear F."/>
            <person name="Vautrin S."/>
            <person name="Crespi M."/>
            <person name="Mangin B."/>
            <person name="Burke J.M."/>
            <person name="Salse J."/>
            <person name="Munos S."/>
            <person name="Vincourt P."/>
            <person name="Rieseberg L.H."/>
            <person name="Langlade N.B."/>
        </authorList>
    </citation>
    <scope>NUCLEOTIDE SEQUENCE</scope>
    <source>
        <tissue evidence="2">Leaves</tissue>
    </source>
</reference>
<dbReference type="Proteomes" id="UP000215914">
    <property type="component" value="Unassembled WGS sequence"/>
</dbReference>
<feature type="domain" description="Integrase catalytic" evidence="1">
    <location>
        <begin position="359"/>
        <end position="523"/>
    </location>
</feature>
<dbReference type="InterPro" id="IPR012337">
    <property type="entry name" value="RNaseH-like_sf"/>
</dbReference>
<proteinExistence type="predicted"/>
<keyword evidence="3" id="KW-1185">Reference proteome</keyword>
<dbReference type="SUPFAM" id="SSF53098">
    <property type="entry name" value="Ribonuclease H-like"/>
    <property type="match status" value="1"/>
</dbReference>
<accession>A0A9K3N6Q3</accession>
<evidence type="ECO:0000313" key="2">
    <source>
        <dbReference type="EMBL" id="KAF5788603.1"/>
    </source>
</evidence>
<gene>
    <name evidence="2" type="ORF">HanXRQr2_Chr10g0465801</name>
</gene>
<keyword evidence="2" id="KW-0808">Transferase</keyword>
<protein>
    <submittedName>
        <fullName evidence="2">Nucleotidyltransferase, Ribonuclease H</fullName>
        <ecNumber evidence="2">2.7.7.-</ecNumber>
        <ecNumber evidence="2">3.1.26.4</ecNumber>
    </submittedName>
</protein>
<organism evidence="2 3">
    <name type="scientific">Helianthus annuus</name>
    <name type="common">Common sunflower</name>
    <dbReference type="NCBI Taxonomy" id="4232"/>
    <lineage>
        <taxon>Eukaryota</taxon>
        <taxon>Viridiplantae</taxon>
        <taxon>Streptophyta</taxon>
        <taxon>Embryophyta</taxon>
        <taxon>Tracheophyta</taxon>
        <taxon>Spermatophyta</taxon>
        <taxon>Magnoliopsida</taxon>
        <taxon>eudicotyledons</taxon>
        <taxon>Gunneridae</taxon>
        <taxon>Pentapetalae</taxon>
        <taxon>asterids</taxon>
        <taxon>campanulids</taxon>
        <taxon>Asterales</taxon>
        <taxon>Asteraceae</taxon>
        <taxon>Asteroideae</taxon>
        <taxon>Heliantheae alliance</taxon>
        <taxon>Heliantheae</taxon>
        <taxon>Helianthus</taxon>
    </lineage>
</organism>
<dbReference type="InterPro" id="IPR052160">
    <property type="entry name" value="Gypsy_RT_Integrase-like"/>
</dbReference>
<dbReference type="InterPro" id="IPR041588">
    <property type="entry name" value="Integrase_H2C2"/>
</dbReference>
<sequence>MAKALLDLGAGVSILPGGLYDQYDFGPLARVETTVVLADLSHKLPRGMVQNVIVKIDEFYYPVDFLVLDYSSADPKQQQNIILGRPFLSTAHAIIDCRFGTVDMAFGNRKMRLNVFTNNSNANGVDECFMADIVDGCNPHEYEEDGLDICLCDFSEQVHAYALRVEEEAQDVMAMKEGRPPWTHQFEGLPVEIDSGTKPSLEEPPKLELKDLPGHLKYVFLGDNDTLPVIIASNLEVAQEQALMEVLKANKGAIPNHWTKKRRQQFSSQVKQYIWDEPDLFKIGADQVIRRCVPETEVLEILTHAHSSACGGHFSGNKTGYRVLSSGFYWPTIFKDAREYARNCINCQRMGSISKRDEMPLQPILVVEVFDVWGIDFMGPFPNSNGFLYILVAVDYVSKWIEAIATRTNDHSVVCKFVQSNIFSRFGVPRVIISDGGSHFKNFNFGKLLKRYSVNHRVATPYHPQTSGQVEVSNRQIKEILMKTVRTDRKDWSTKLDDALWAYRTAFKTPLDTTPYRMVYGKGCHLPMELAHRAYWAIKTVNADYDEAGRARKLQLNEIEEIRDQAYECASAYKDKLKKVHDAKIKKKNFEVGQKVWLYNSRLKMFAGKLKSKWMGPYVVRRVGRFGDVDIQDERTLKQQTVNGHRLKPYLDGNDINNLELDKAGYILRPVEEEQS</sequence>
<dbReference type="Pfam" id="PF00665">
    <property type="entry name" value="rve"/>
    <property type="match status" value="1"/>
</dbReference>